<reference evidence="6 7" key="1">
    <citation type="submission" date="2024-02" db="EMBL/GenBank/DDBJ databases">
        <authorList>
            <person name="Saticioglu I.B."/>
        </authorList>
    </citation>
    <scope>NUCLEOTIDE SEQUENCE [LARGE SCALE GENOMIC DNA]</scope>
    <source>
        <strain evidence="6 7">Mu-80</strain>
    </source>
</reference>
<evidence type="ECO:0000259" key="5">
    <source>
        <dbReference type="Pfam" id="PF00171"/>
    </source>
</evidence>
<comment type="similarity">
    <text evidence="3">Belongs to the aldehyde dehydrogenase family.</text>
</comment>
<dbReference type="EMBL" id="JBBDGM010000022">
    <property type="protein sequence ID" value="MEJ1089981.1"/>
    <property type="molecule type" value="Genomic_DNA"/>
</dbReference>
<evidence type="ECO:0000313" key="7">
    <source>
        <dbReference type="Proteomes" id="UP001371224"/>
    </source>
</evidence>
<dbReference type="InterPro" id="IPR016160">
    <property type="entry name" value="Ald_DH_CS_CYS"/>
</dbReference>
<proteinExistence type="inferred from homology"/>
<dbReference type="Gene3D" id="3.40.605.10">
    <property type="entry name" value="Aldehyde Dehydrogenase, Chain A, domain 1"/>
    <property type="match status" value="1"/>
</dbReference>
<evidence type="ECO:0000256" key="2">
    <source>
        <dbReference type="PROSITE-ProRule" id="PRU10007"/>
    </source>
</evidence>
<dbReference type="InterPro" id="IPR016162">
    <property type="entry name" value="Ald_DH_N"/>
</dbReference>
<protein>
    <submittedName>
        <fullName evidence="6">Aldehyde dehydrogenase family protein</fullName>
    </submittedName>
</protein>
<dbReference type="SUPFAM" id="SSF53720">
    <property type="entry name" value="ALDH-like"/>
    <property type="match status" value="1"/>
</dbReference>
<gene>
    <name evidence="6" type="ORF">WDU99_16810</name>
</gene>
<dbReference type="Proteomes" id="UP001371224">
    <property type="component" value="Unassembled WGS sequence"/>
</dbReference>
<sequence length="479" mass="50256">MHKNIIDGIDVAGEPAPNINPSAPADIVGEYARADGAQVDDAIAAARRAQPSWAATALVERSAILDRIGTTVLARADELADLLAREEGKTINESRGEVRRAGTTFRYFAAQLFEPLGAIYQSAVPDMRVHTTRRPVGVVAVVTPWNFPIAIPAWKIAPALAYGNSVVFKPADLVPGSGWMLTQIARECGLPPGVLNLVMGRGSVVGQRLVESPDVDAITFTGSTGVGKNLAVDAARHGLKRVQLEMGGKNPLVILRDADIEVAVASALDGAFGSTGQRCTASSRLIVHDAVHDEFVERLTARMATLVVGDARDEATTMGPAVSATQRDQDLDYIAIGTAEGATLAAGGHALELPGGGYFVAPTLLIDSTPDMRINQEEIFGPIASVIRVGSEDEALTVANGVEFGLSGGVITRSLASAARFQRELQAGIIAVNRSTASTDHHVPFGGTKGSSHGSREQGNAAKDFFTTTSTVYTAGSMW</sequence>
<evidence type="ECO:0000313" key="6">
    <source>
        <dbReference type="EMBL" id="MEJ1089981.1"/>
    </source>
</evidence>
<name>A0ABU8LHE6_9MICO</name>
<dbReference type="PROSITE" id="PS00687">
    <property type="entry name" value="ALDEHYDE_DEHYDR_GLU"/>
    <property type="match status" value="1"/>
</dbReference>
<evidence type="ECO:0000256" key="1">
    <source>
        <dbReference type="ARBA" id="ARBA00023002"/>
    </source>
</evidence>
<dbReference type="PANTHER" id="PTHR11699">
    <property type="entry name" value="ALDEHYDE DEHYDROGENASE-RELATED"/>
    <property type="match status" value="1"/>
</dbReference>
<feature type="active site" evidence="2">
    <location>
        <position position="245"/>
    </location>
</feature>
<feature type="region of interest" description="Disordered" evidence="4">
    <location>
        <begin position="440"/>
        <end position="459"/>
    </location>
</feature>
<dbReference type="Pfam" id="PF00171">
    <property type="entry name" value="Aldedh"/>
    <property type="match status" value="1"/>
</dbReference>
<evidence type="ECO:0000256" key="4">
    <source>
        <dbReference type="SAM" id="MobiDB-lite"/>
    </source>
</evidence>
<dbReference type="InterPro" id="IPR016161">
    <property type="entry name" value="Ald_DH/histidinol_DH"/>
</dbReference>
<accession>A0ABU8LHE6</accession>
<dbReference type="InterPro" id="IPR029510">
    <property type="entry name" value="Ald_DH_CS_GLU"/>
</dbReference>
<dbReference type="InterPro" id="IPR016163">
    <property type="entry name" value="Ald_DH_C"/>
</dbReference>
<dbReference type="RefSeq" id="WP_337333623.1">
    <property type="nucleotide sequence ID" value="NZ_JBBDGM010000022.1"/>
</dbReference>
<feature type="domain" description="Aldehyde dehydrogenase" evidence="5">
    <location>
        <begin position="15"/>
        <end position="472"/>
    </location>
</feature>
<dbReference type="PROSITE" id="PS00070">
    <property type="entry name" value="ALDEHYDE_DEHYDR_CYS"/>
    <property type="match status" value="1"/>
</dbReference>
<dbReference type="InterPro" id="IPR015590">
    <property type="entry name" value="Aldehyde_DH_dom"/>
</dbReference>
<keyword evidence="7" id="KW-1185">Reference proteome</keyword>
<keyword evidence="1 3" id="KW-0560">Oxidoreductase</keyword>
<evidence type="ECO:0000256" key="3">
    <source>
        <dbReference type="RuleBase" id="RU003345"/>
    </source>
</evidence>
<organism evidence="6 7">
    <name type="scientific">Microbacterium bandirmense</name>
    <dbReference type="NCBI Taxonomy" id="3122050"/>
    <lineage>
        <taxon>Bacteria</taxon>
        <taxon>Bacillati</taxon>
        <taxon>Actinomycetota</taxon>
        <taxon>Actinomycetes</taxon>
        <taxon>Micrococcales</taxon>
        <taxon>Microbacteriaceae</taxon>
        <taxon>Microbacterium</taxon>
    </lineage>
</organism>
<dbReference type="Gene3D" id="3.40.309.10">
    <property type="entry name" value="Aldehyde Dehydrogenase, Chain A, domain 2"/>
    <property type="match status" value="1"/>
</dbReference>
<comment type="caution">
    <text evidence="6">The sequence shown here is derived from an EMBL/GenBank/DDBJ whole genome shotgun (WGS) entry which is preliminary data.</text>
</comment>